<dbReference type="AlphaFoldDB" id="A0A285FEX5"/>
<dbReference type="PANTHER" id="PTHR30249">
    <property type="entry name" value="PUTATIVE SEROTONIN TRANSPORTER"/>
    <property type="match status" value="1"/>
</dbReference>
<evidence type="ECO:0000256" key="4">
    <source>
        <dbReference type="ARBA" id="ARBA00023136"/>
    </source>
</evidence>
<feature type="transmembrane region" description="Helical" evidence="5">
    <location>
        <begin position="91"/>
        <end position="112"/>
    </location>
</feature>
<evidence type="ECO:0000256" key="2">
    <source>
        <dbReference type="ARBA" id="ARBA00022692"/>
    </source>
</evidence>
<feature type="transmembrane region" description="Helical" evidence="5">
    <location>
        <begin position="149"/>
        <end position="171"/>
    </location>
</feature>
<evidence type="ECO:0000256" key="5">
    <source>
        <dbReference type="SAM" id="Phobius"/>
    </source>
</evidence>
<keyword evidence="7" id="KW-1185">Reference proteome</keyword>
<dbReference type="PANTHER" id="PTHR30249:SF0">
    <property type="entry name" value="PLASTIDAL GLYCOLATE_GLYCERATE TRANSLOCATOR 1, CHLOROPLASTIC"/>
    <property type="match status" value="1"/>
</dbReference>
<dbReference type="GO" id="GO:0016020">
    <property type="term" value="C:membrane"/>
    <property type="evidence" value="ECO:0007669"/>
    <property type="project" value="UniProtKB-SubCell"/>
</dbReference>
<evidence type="ECO:0000313" key="6">
    <source>
        <dbReference type="EMBL" id="SNY09849.1"/>
    </source>
</evidence>
<dbReference type="Pfam" id="PF04172">
    <property type="entry name" value="LrgB"/>
    <property type="match status" value="1"/>
</dbReference>
<dbReference type="InterPro" id="IPR007300">
    <property type="entry name" value="CidB/LrgB"/>
</dbReference>
<feature type="transmembrane region" description="Helical" evidence="5">
    <location>
        <begin position="209"/>
        <end position="229"/>
    </location>
</feature>
<reference evidence="7" key="1">
    <citation type="submission" date="2017-09" db="EMBL/GenBank/DDBJ databases">
        <authorList>
            <person name="Varghese N."/>
            <person name="Submissions S."/>
        </authorList>
    </citation>
    <scope>NUCLEOTIDE SEQUENCE [LARGE SCALE GENOMIC DNA]</scope>
    <source>
        <strain evidence="7">MSL47</strain>
    </source>
</reference>
<sequence length="230" mass="24484">MIDFLNTPYFGLIVSILSFEVGLYLYRKTKISLFNPLLISIALIIWLLSTFNINIKYYNQGGDLLSFFLGPATVILAVPLYKQFELLKSNLLPILVGIIVGCLSGIISVFFLSKLFGLNSQIGTSLIPKSVTTPIGIEISKQIGGIPSITVAVIIATGIFGAVIGPFICHLFRVRDEVAVGIAIGTAAHAIGTTRAMELGETEGAMSSLAIGVAGLITVIIAPILFALLN</sequence>
<evidence type="ECO:0000256" key="1">
    <source>
        <dbReference type="ARBA" id="ARBA00004141"/>
    </source>
</evidence>
<gene>
    <name evidence="6" type="ORF">SAMN06265827_10228</name>
</gene>
<evidence type="ECO:0000256" key="3">
    <source>
        <dbReference type="ARBA" id="ARBA00022989"/>
    </source>
</evidence>
<feature type="transmembrane region" description="Helical" evidence="5">
    <location>
        <begin position="65"/>
        <end position="84"/>
    </location>
</feature>
<protein>
    <submittedName>
        <fullName evidence="6">TIGR00659 family protein</fullName>
    </submittedName>
</protein>
<feature type="transmembrane region" description="Helical" evidence="5">
    <location>
        <begin position="6"/>
        <end position="26"/>
    </location>
</feature>
<proteinExistence type="predicted"/>
<name>A0A285FEX5_9FIRM</name>
<feature type="transmembrane region" description="Helical" evidence="5">
    <location>
        <begin position="178"/>
        <end position="197"/>
    </location>
</feature>
<comment type="subcellular location">
    <subcellularLocation>
        <location evidence="1">Membrane</location>
        <topology evidence="1">Multi-pass membrane protein</topology>
    </subcellularLocation>
</comment>
<keyword evidence="4 5" id="KW-0472">Membrane</keyword>
<dbReference type="EMBL" id="OBDZ01000002">
    <property type="protein sequence ID" value="SNY09849.1"/>
    <property type="molecule type" value="Genomic_DNA"/>
</dbReference>
<feature type="transmembrane region" description="Helical" evidence="5">
    <location>
        <begin position="33"/>
        <end position="53"/>
    </location>
</feature>
<dbReference type="OrthoDB" id="9811701at2"/>
<dbReference type="Proteomes" id="UP000219573">
    <property type="component" value="Unassembled WGS sequence"/>
</dbReference>
<accession>A0A285FEX5</accession>
<keyword evidence="2 5" id="KW-0812">Transmembrane</keyword>
<evidence type="ECO:0000313" key="7">
    <source>
        <dbReference type="Proteomes" id="UP000219573"/>
    </source>
</evidence>
<keyword evidence="3 5" id="KW-1133">Transmembrane helix</keyword>
<organism evidence="6 7">
    <name type="scientific">Orenia metallireducens</name>
    <dbReference type="NCBI Taxonomy" id="1413210"/>
    <lineage>
        <taxon>Bacteria</taxon>
        <taxon>Bacillati</taxon>
        <taxon>Bacillota</taxon>
        <taxon>Clostridia</taxon>
        <taxon>Halanaerobiales</taxon>
        <taxon>Halobacteroidaceae</taxon>
        <taxon>Orenia</taxon>
    </lineage>
</organism>